<dbReference type="EMBL" id="JACHGF010000001">
    <property type="protein sequence ID" value="MBB5282320.1"/>
    <property type="molecule type" value="Genomic_DNA"/>
</dbReference>
<evidence type="ECO:0000313" key="1">
    <source>
        <dbReference type="EMBL" id="MBB5282320.1"/>
    </source>
</evidence>
<dbReference type="InterPro" id="IPR036412">
    <property type="entry name" value="HAD-like_sf"/>
</dbReference>
<dbReference type="GO" id="GO:0016791">
    <property type="term" value="F:phosphatase activity"/>
    <property type="evidence" value="ECO:0007669"/>
    <property type="project" value="TreeGrafter"/>
</dbReference>
<dbReference type="AlphaFoldDB" id="A0A840TQJ5"/>
<dbReference type="Proteomes" id="UP000557307">
    <property type="component" value="Unassembled WGS sequence"/>
</dbReference>
<keyword evidence="1" id="KW-0378">Hydrolase</keyword>
<dbReference type="NCBIfam" id="TIGR01459">
    <property type="entry name" value="HAD-SF-IIA-hyp4"/>
    <property type="match status" value="1"/>
</dbReference>
<evidence type="ECO:0000313" key="2">
    <source>
        <dbReference type="Proteomes" id="UP000557307"/>
    </source>
</evidence>
<organism evidence="1 2">
    <name type="scientific">Rhabdobacter roseus</name>
    <dbReference type="NCBI Taxonomy" id="1655419"/>
    <lineage>
        <taxon>Bacteria</taxon>
        <taxon>Pseudomonadati</taxon>
        <taxon>Bacteroidota</taxon>
        <taxon>Cytophagia</taxon>
        <taxon>Cytophagales</taxon>
        <taxon>Cytophagaceae</taxon>
        <taxon>Rhabdobacter</taxon>
    </lineage>
</organism>
<dbReference type="Pfam" id="PF13242">
    <property type="entry name" value="Hydrolase_like"/>
    <property type="match status" value="1"/>
</dbReference>
<protein>
    <submittedName>
        <fullName evidence="1">HAD superfamily hydrolase (TIGR01450 family)</fullName>
    </submittedName>
</protein>
<accession>A0A840TQJ5</accession>
<dbReference type="Pfam" id="PF13344">
    <property type="entry name" value="Hydrolase_6"/>
    <property type="match status" value="1"/>
</dbReference>
<dbReference type="PANTHER" id="PTHR19288">
    <property type="entry name" value="4-NITROPHENYLPHOSPHATASE-RELATED"/>
    <property type="match status" value="1"/>
</dbReference>
<gene>
    <name evidence="1" type="ORF">HNQ92_000441</name>
</gene>
<dbReference type="Gene3D" id="3.40.50.1000">
    <property type="entry name" value="HAD superfamily/HAD-like"/>
    <property type="match status" value="2"/>
</dbReference>
<dbReference type="InterPro" id="IPR006356">
    <property type="entry name" value="HAD-SF_hydro_IIA_hyp3"/>
</dbReference>
<keyword evidence="2" id="KW-1185">Reference proteome</keyword>
<reference evidence="1 2" key="1">
    <citation type="submission" date="2020-08" db="EMBL/GenBank/DDBJ databases">
        <title>Genomic Encyclopedia of Type Strains, Phase IV (KMG-IV): sequencing the most valuable type-strain genomes for metagenomic binning, comparative biology and taxonomic classification.</title>
        <authorList>
            <person name="Goeker M."/>
        </authorList>
    </citation>
    <scope>NUCLEOTIDE SEQUENCE [LARGE SCALE GENOMIC DNA]</scope>
    <source>
        <strain evidence="1 2">DSM 105074</strain>
    </source>
</reference>
<dbReference type="SUPFAM" id="SSF56784">
    <property type="entry name" value="HAD-like"/>
    <property type="match status" value="1"/>
</dbReference>
<dbReference type="RefSeq" id="WP_184170235.1">
    <property type="nucleotide sequence ID" value="NZ_JACHGF010000001.1"/>
</dbReference>
<sequence length="282" mass="31355">MQLDCFKTLVDQYKVIFFDAFGVLKTHNSLIPGIENTFAYLRETGKDFYVLTNDASRSPEQLAESYVRLGIHDVVPSCIISSGMLAREYLDLKVPHGTVAYLGTANSAHYLETPTLKTLPISQLDLNAISEVNALVFMDDEGFDWNTDLTKTVNLLRKRNIPVIVANTDKTYPVSQHQIAIAIGAVAKMVEDIVGKQFIRFGKPDAQMFIFAYEHIKNYPTISKRDILMVGDTLHTDILGGNKFGLDTALVLTGNTQPEDAEMKIRSTGIIPTYICESAVVQ</sequence>
<proteinExistence type="predicted"/>
<dbReference type="SFLD" id="SFLDS00003">
    <property type="entry name" value="Haloacid_Dehalogenase"/>
    <property type="match status" value="1"/>
</dbReference>
<dbReference type="NCBIfam" id="TIGR01460">
    <property type="entry name" value="HAD-SF-IIA"/>
    <property type="match status" value="1"/>
</dbReference>
<dbReference type="SFLD" id="SFLDG01129">
    <property type="entry name" value="C1.5:_HAD__Beta-PGM__Phosphata"/>
    <property type="match status" value="1"/>
</dbReference>
<comment type="caution">
    <text evidence="1">The sequence shown here is derived from an EMBL/GenBank/DDBJ whole genome shotgun (WGS) entry which is preliminary data.</text>
</comment>
<name>A0A840TQJ5_9BACT</name>
<dbReference type="PANTHER" id="PTHR19288:SF90">
    <property type="entry name" value="OS08G0542600 PROTEIN"/>
    <property type="match status" value="1"/>
</dbReference>
<dbReference type="InterPro" id="IPR023214">
    <property type="entry name" value="HAD_sf"/>
</dbReference>
<dbReference type="GO" id="GO:0005737">
    <property type="term" value="C:cytoplasm"/>
    <property type="evidence" value="ECO:0007669"/>
    <property type="project" value="TreeGrafter"/>
</dbReference>
<dbReference type="InterPro" id="IPR006357">
    <property type="entry name" value="HAD-SF_hydro_IIA"/>
</dbReference>